<keyword evidence="10 11" id="KW-0407">Ion channel</keyword>
<dbReference type="GeneID" id="116297625"/>
<sequence length="192" mass="21737">SSETRIRKSIEFSESLRFPAVTICNQNMLKKSKIQGTQAQDYLDQLDDLKFSVAGLKNSNVPPFDIEKVVQESGHHIHEMVNQCQFTDQVCSLKNFTPAATMSFFHGNCYTFNAGDNGSSILRVRASGKMQSLTLRLDSEPHEYYGPFSYDATGFKIAVHNQGNHLDIEEEGYDISPGFYTSIRIKKNKVRR</sequence>
<evidence type="ECO:0000256" key="6">
    <source>
        <dbReference type="ARBA" id="ARBA00023053"/>
    </source>
</evidence>
<keyword evidence="12" id="KW-1185">Reference proteome</keyword>
<dbReference type="KEGG" id="aten:116297625"/>
<evidence type="ECO:0000313" key="12">
    <source>
        <dbReference type="Proteomes" id="UP000515163"/>
    </source>
</evidence>
<keyword evidence="2 11" id="KW-0813">Transport</keyword>
<dbReference type="Gene3D" id="2.60.470.10">
    <property type="entry name" value="Acid-sensing ion channels like domains"/>
    <property type="match status" value="1"/>
</dbReference>
<accession>A0A6P8IAL5</accession>
<evidence type="ECO:0000256" key="5">
    <source>
        <dbReference type="ARBA" id="ARBA00022989"/>
    </source>
</evidence>
<proteinExistence type="inferred from homology"/>
<gene>
    <name evidence="13" type="primary">LOC116297625</name>
</gene>
<evidence type="ECO:0000256" key="2">
    <source>
        <dbReference type="ARBA" id="ARBA00022448"/>
    </source>
</evidence>
<keyword evidence="3 11" id="KW-0894">Sodium channel</keyword>
<dbReference type="InParanoid" id="A0A6P8IAL5"/>
<comment type="similarity">
    <text evidence="11">Belongs to the amiloride-sensitive sodium channel (TC 1.A.6) family.</text>
</comment>
<dbReference type="Proteomes" id="UP000515163">
    <property type="component" value="Unplaced"/>
</dbReference>
<feature type="non-terminal residue" evidence="13">
    <location>
        <position position="1"/>
    </location>
</feature>
<evidence type="ECO:0000313" key="13">
    <source>
        <dbReference type="RefSeq" id="XP_031561745.1"/>
    </source>
</evidence>
<dbReference type="OrthoDB" id="5966159at2759"/>
<evidence type="ECO:0000256" key="3">
    <source>
        <dbReference type="ARBA" id="ARBA00022461"/>
    </source>
</evidence>
<evidence type="ECO:0000256" key="1">
    <source>
        <dbReference type="ARBA" id="ARBA00004141"/>
    </source>
</evidence>
<keyword evidence="9 11" id="KW-0739">Sodium transport</keyword>
<evidence type="ECO:0000256" key="9">
    <source>
        <dbReference type="ARBA" id="ARBA00023201"/>
    </source>
</evidence>
<dbReference type="PANTHER" id="PTHR11690:SF222">
    <property type="entry name" value="AMILORIDE-SENSITIVE SODIUM CHANNEL SUBUNIT GAMMA"/>
    <property type="match status" value="1"/>
</dbReference>
<keyword evidence="7 11" id="KW-0406">Ion transport</keyword>
<dbReference type="GO" id="GO:0015280">
    <property type="term" value="F:ligand-gated sodium channel activity"/>
    <property type="evidence" value="ECO:0007669"/>
    <property type="project" value="TreeGrafter"/>
</dbReference>
<dbReference type="InterPro" id="IPR001873">
    <property type="entry name" value="ENaC"/>
</dbReference>
<keyword evidence="6" id="KW-0915">Sodium</keyword>
<reference evidence="13" key="1">
    <citation type="submission" date="2025-08" db="UniProtKB">
        <authorList>
            <consortium name="RefSeq"/>
        </authorList>
    </citation>
    <scope>IDENTIFICATION</scope>
    <source>
        <tissue evidence="13">Tentacle</tissue>
    </source>
</reference>
<evidence type="ECO:0000256" key="4">
    <source>
        <dbReference type="ARBA" id="ARBA00022692"/>
    </source>
</evidence>
<comment type="subcellular location">
    <subcellularLocation>
        <location evidence="1">Membrane</location>
        <topology evidence="1">Multi-pass membrane protein</topology>
    </subcellularLocation>
</comment>
<name>A0A6P8IAL5_ACTTE</name>
<dbReference type="GO" id="GO:0005886">
    <property type="term" value="C:plasma membrane"/>
    <property type="evidence" value="ECO:0007669"/>
    <property type="project" value="TreeGrafter"/>
</dbReference>
<protein>
    <submittedName>
        <fullName evidence="13">Acid-sensing ion channel 3-like</fullName>
    </submittedName>
</protein>
<dbReference type="PRINTS" id="PR01078">
    <property type="entry name" value="AMINACHANNEL"/>
</dbReference>
<dbReference type="PANTHER" id="PTHR11690">
    <property type="entry name" value="AMILORIDE-SENSITIVE SODIUM CHANNEL-RELATED"/>
    <property type="match status" value="1"/>
</dbReference>
<evidence type="ECO:0000256" key="7">
    <source>
        <dbReference type="ARBA" id="ARBA00023065"/>
    </source>
</evidence>
<evidence type="ECO:0000256" key="8">
    <source>
        <dbReference type="ARBA" id="ARBA00023136"/>
    </source>
</evidence>
<evidence type="ECO:0000256" key="10">
    <source>
        <dbReference type="ARBA" id="ARBA00023303"/>
    </source>
</evidence>
<keyword evidence="5" id="KW-1133">Transmembrane helix</keyword>
<keyword evidence="4 11" id="KW-0812">Transmembrane</keyword>
<dbReference type="Pfam" id="PF00858">
    <property type="entry name" value="ASC"/>
    <property type="match status" value="1"/>
</dbReference>
<organism evidence="12 13">
    <name type="scientific">Actinia tenebrosa</name>
    <name type="common">Australian red waratah sea anemone</name>
    <dbReference type="NCBI Taxonomy" id="6105"/>
    <lineage>
        <taxon>Eukaryota</taxon>
        <taxon>Metazoa</taxon>
        <taxon>Cnidaria</taxon>
        <taxon>Anthozoa</taxon>
        <taxon>Hexacorallia</taxon>
        <taxon>Actiniaria</taxon>
        <taxon>Actiniidae</taxon>
        <taxon>Actinia</taxon>
    </lineage>
</organism>
<dbReference type="AlphaFoldDB" id="A0A6P8IAL5"/>
<keyword evidence="8" id="KW-0472">Membrane</keyword>
<dbReference type="RefSeq" id="XP_031561745.1">
    <property type="nucleotide sequence ID" value="XM_031705885.1"/>
</dbReference>
<evidence type="ECO:0000256" key="11">
    <source>
        <dbReference type="RuleBase" id="RU000679"/>
    </source>
</evidence>